<name>A0A397I2Z9_9GLOM</name>
<feature type="domain" description="BTB" evidence="1">
    <location>
        <begin position="23"/>
        <end position="95"/>
    </location>
</feature>
<keyword evidence="3" id="KW-1185">Reference proteome</keyword>
<dbReference type="Pfam" id="PF00651">
    <property type="entry name" value="BTB"/>
    <property type="match status" value="1"/>
</dbReference>
<comment type="caution">
    <text evidence="2">The sequence shown here is derived from an EMBL/GenBank/DDBJ whole genome shotgun (WGS) entry which is preliminary data.</text>
</comment>
<evidence type="ECO:0000313" key="2">
    <source>
        <dbReference type="EMBL" id="RHZ67633.1"/>
    </source>
</evidence>
<reference evidence="2 3" key="1">
    <citation type="submission" date="2018-08" db="EMBL/GenBank/DDBJ databases">
        <title>Genome and evolution of the arbuscular mycorrhizal fungus Diversispora epigaea (formerly Glomus versiforme) and its bacterial endosymbionts.</title>
        <authorList>
            <person name="Sun X."/>
            <person name="Fei Z."/>
            <person name="Harrison M."/>
        </authorList>
    </citation>
    <scope>NUCLEOTIDE SEQUENCE [LARGE SCALE GENOMIC DNA]</scope>
    <source>
        <strain evidence="2 3">IT104</strain>
    </source>
</reference>
<evidence type="ECO:0000259" key="1">
    <source>
        <dbReference type="PROSITE" id="PS50097"/>
    </source>
</evidence>
<dbReference type="InterPro" id="IPR011333">
    <property type="entry name" value="SKP1/BTB/POZ_sf"/>
</dbReference>
<dbReference type="InterPro" id="IPR000210">
    <property type="entry name" value="BTB/POZ_dom"/>
</dbReference>
<dbReference type="Gene3D" id="3.30.710.10">
    <property type="entry name" value="Potassium Channel Kv1.1, Chain A"/>
    <property type="match status" value="1"/>
</dbReference>
<proteinExistence type="predicted"/>
<dbReference type="AlphaFoldDB" id="A0A397I2Z9"/>
<evidence type="ECO:0000313" key="3">
    <source>
        <dbReference type="Proteomes" id="UP000266861"/>
    </source>
</evidence>
<dbReference type="CDD" id="cd18186">
    <property type="entry name" value="BTB_POZ_ZBTB_KLHL-like"/>
    <property type="match status" value="1"/>
</dbReference>
<dbReference type="OrthoDB" id="194443at2759"/>
<protein>
    <recommendedName>
        <fullName evidence="1">BTB domain-containing protein</fullName>
    </recommendedName>
</protein>
<gene>
    <name evidence="2" type="ORF">Glove_300g33</name>
</gene>
<organism evidence="2 3">
    <name type="scientific">Diversispora epigaea</name>
    <dbReference type="NCBI Taxonomy" id="1348612"/>
    <lineage>
        <taxon>Eukaryota</taxon>
        <taxon>Fungi</taxon>
        <taxon>Fungi incertae sedis</taxon>
        <taxon>Mucoromycota</taxon>
        <taxon>Glomeromycotina</taxon>
        <taxon>Glomeromycetes</taxon>
        <taxon>Diversisporales</taxon>
        <taxon>Diversisporaceae</taxon>
        <taxon>Diversispora</taxon>
    </lineage>
</organism>
<dbReference type="SUPFAM" id="SSF54695">
    <property type="entry name" value="POZ domain"/>
    <property type="match status" value="1"/>
</dbReference>
<dbReference type="PROSITE" id="PS50097">
    <property type="entry name" value="BTB"/>
    <property type="match status" value="1"/>
</dbReference>
<dbReference type="EMBL" id="PQFF01000274">
    <property type="protein sequence ID" value="RHZ67633.1"/>
    <property type="molecule type" value="Genomic_DNA"/>
</dbReference>
<sequence>MSFKFFDKLFQDFSELLYNKKEHNIVIKVDKEENKKSFTAHSVVLRYRSFYFNKELENATMNKNHIKTIIKQNFSTHIFEIILKYIYENYLIESKASWLRTHFFIVYHSIFSSNEFKGLKKFYNDIIVKHPNLIFEFEDFTSLQKTVFVSILQRNDLKVEEALKTTLQKCLPLIRYFHIPGEDIWEKVKPYEKILEKQLWDDIIQCHMFPNKPVKSFVFPARNTLNPKLASRIISILEFTFSTIINREHAAELLLWINQKSTTYFLESIPYEFQLIFLGSRDGFRPKTFWNMCHGYADTIVVAKVNGTDEIVESIPYEFQLIFLGSRDGFRPKTFWNMCHGYADTIVVAKVNGTDEIVGSTDNQNTYGPFFGYCEFMMKSDVSNFIQDKQCWCQYNVDNYYEKPIRTTNEFFSIIDYVVFKIIKKQVPNCTIR</sequence>
<dbReference type="Proteomes" id="UP000266861">
    <property type="component" value="Unassembled WGS sequence"/>
</dbReference>
<accession>A0A397I2Z9</accession>